<dbReference type="NCBIfam" id="TIGR03816">
    <property type="entry name" value="tadE_like_DECH"/>
    <property type="match status" value="1"/>
</dbReference>
<protein>
    <submittedName>
        <fullName evidence="2">Flp pilus-assembly TadE/G-like family protein</fullName>
    </submittedName>
</protein>
<reference evidence="2 3" key="1">
    <citation type="submission" date="2020-08" db="EMBL/GenBank/DDBJ databases">
        <title>A Genomic Blueprint of the Chicken Gut Microbiome.</title>
        <authorList>
            <person name="Gilroy R."/>
            <person name="Ravi A."/>
            <person name="Getino M."/>
            <person name="Pursley I."/>
            <person name="Horton D.L."/>
            <person name="Alikhan N.-F."/>
            <person name="Baker D."/>
            <person name="Gharbi K."/>
            <person name="Hall N."/>
            <person name="Watson M."/>
            <person name="Adriaenssens E.M."/>
            <person name="Foster-Nyarko E."/>
            <person name="Jarju S."/>
            <person name="Secka A."/>
            <person name="Antonio M."/>
            <person name="Oren A."/>
            <person name="Chaudhuri R."/>
            <person name="La Ragione R.M."/>
            <person name="Hildebrand F."/>
            <person name="Pallen M.J."/>
        </authorList>
    </citation>
    <scope>NUCLEOTIDE SEQUENCE [LARGE SCALE GENOMIC DNA]</scope>
    <source>
        <strain evidence="2 3">Sa2BUA2</strain>
    </source>
</reference>
<comment type="caution">
    <text evidence="2">The sequence shown here is derived from an EMBL/GenBank/DDBJ whole genome shotgun (WGS) entry which is preliminary data.</text>
</comment>
<dbReference type="EMBL" id="JACSQC010000005">
    <property type="protein sequence ID" value="MBD8044537.1"/>
    <property type="molecule type" value="Genomic_DNA"/>
</dbReference>
<accession>A0ABR8YJW6</accession>
<keyword evidence="1" id="KW-1133">Transmembrane helix</keyword>
<gene>
    <name evidence="2" type="ORF">H9638_12035</name>
</gene>
<dbReference type="Proteomes" id="UP000652763">
    <property type="component" value="Unassembled WGS sequence"/>
</dbReference>
<keyword evidence="1" id="KW-0812">Transmembrane</keyword>
<dbReference type="InterPro" id="IPR021202">
    <property type="entry name" value="Rv3654c-like"/>
</dbReference>
<evidence type="ECO:0000313" key="2">
    <source>
        <dbReference type="EMBL" id="MBD8044537.1"/>
    </source>
</evidence>
<evidence type="ECO:0000256" key="1">
    <source>
        <dbReference type="SAM" id="Phobius"/>
    </source>
</evidence>
<organism evidence="2 3">
    <name type="scientific">Arthrobacter pullicola</name>
    <dbReference type="NCBI Taxonomy" id="2762224"/>
    <lineage>
        <taxon>Bacteria</taxon>
        <taxon>Bacillati</taxon>
        <taxon>Actinomycetota</taxon>
        <taxon>Actinomycetes</taxon>
        <taxon>Micrococcales</taxon>
        <taxon>Micrococcaceae</taxon>
        <taxon>Arthrobacter</taxon>
    </lineage>
</organism>
<evidence type="ECO:0000313" key="3">
    <source>
        <dbReference type="Proteomes" id="UP000652763"/>
    </source>
</evidence>
<sequence>MPRNRRSGVRLLRYAERKCTVVAQGQPKEAPGIPAAGTFRRTRAGWNPGQLRRDEGSGTVLSLGLCLAVITLLLALLVLAQATVGAARAGAAADLAALAGADAVRALRAGDPCTVAAEVVARNGAELISCAPDTGTRSITVEVASSAGRLLPWPSSARARAGPPG</sequence>
<name>A0ABR8YJW6_9MICC</name>
<keyword evidence="3" id="KW-1185">Reference proteome</keyword>
<feature type="transmembrane region" description="Helical" evidence="1">
    <location>
        <begin position="60"/>
        <end position="80"/>
    </location>
</feature>
<proteinExistence type="predicted"/>
<keyword evidence="1" id="KW-0472">Membrane</keyword>